<dbReference type="EMBL" id="KX015770">
    <property type="protein sequence ID" value="ANA49750.1"/>
    <property type="molecule type" value="Genomic_DNA"/>
</dbReference>
<dbReference type="GeneID" id="29063273"/>
<evidence type="ECO:0000313" key="2">
    <source>
        <dbReference type="Proteomes" id="UP000201477"/>
    </source>
</evidence>
<organism evidence="1 2">
    <name type="scientific">Salmonella phage phSE-2</name>
    <dbReference type="NCBI Taxonomy" id="1837218"/>
    <lineage>
        <taxon>Viruses</taxon>
        <taxon>Duplodnaviria</taxon>
        <taxon>Heunggongvirae</taxon>
        <taxon>Uroviricota</taxon>
        <taxon>Caudoviricetes</taxon>
        <taxon>Drexlerviridae</taxon>
        <taxon>Tempevirinae</taxon>
        <taxon>Tlsvirus</taxon>
        <taxon>Tlsvirus phSE2</taxon>
    </lineage>
</organism>
<sequence length="38" mass="4246">MDRSRFTILPLTMIGYPTLLLDAEILANLAYASSVIFD</sequence>
<evidence type="ECO:0000313" key="1">
    <source>
        <dbReference type="EMBL" id="ANA49750.1"/>
    </source>
</evidence>
<proteinExistence type="predicted"/>
<keyword evidence="2" id="KW-1185">Reference proteome</keyword>
<dbReference type="KEGG" id="vg:29063273"/>
<dbReference type="Proteomes" id="UP000201477">
    <property type="component" value="Segment"/>
</dbReference>
<reference evidence="1 2" key="1">
    <citation type="submission" date="2016-04" db="EMBL/GenBank/DDBJ databases">
        <title>Bacteriophages with potential to inactivate Salmonella Typhimurium: use of single phage suspensions and phage cocktails.</title>
        <authorList>
            <person name="Pereira C."/>
            <person name="Moreirinha C."/>
            <person name="Santos L."/>
            <person name="Lewicka M."/>
            <person name="Almeida P."/>
            <person name="Clemente C."/>
            <person name="Cunha A."/>
            <person name="Delgadillo I."/>
            <person name="Romalde J.L."/>
            <person name="Nunes M.L."/>
            <person name="Almeida A."/>
        </authorList>
    </citation>
    <scope>NUCLEOTIDE SEQUENCE [LARGE SCALE GENOMIC DNA]</scope>
</reference>
<dbReference type="RefSeq" id="YP_009280791.1">
    <property type="nucleotide sequence ID" value="NC_031026.1"/>
</dbReference>
<accession>A0A160CAB1</accession>
<name>A0A160CAB1_9CAUD</name>
<protein>
    <submittedName>
        <fullName evidence="1">Uncharacterized protein</fullName>
    </submittedName>
</protein>